<comment type="pathway">
    <text evidence="2 11">Purine metabolism; IMP biosynthesis via de novo pathway; N(1)-(5-phospho-D-ribosyl)glycinamide from 5-phospho-alpha-D-ribose 1-diphosphate: step 2/2.</text>
</comment>
<dbReference type="PANTHER" id="PTHR43472">
    <property type="entry name" value="PHOSPHORIBOSYLAMINE--GLYCINE LIGASE"/>
    <property type="match status" value="1"/>
</dbReference>
<dbReference type="OrthoDB" id="9807240at2"/>
<keyword evidence="6 11" id="KW-0658">Purine biosynthesis</keyword>
<dbReference type="SUPFAM" id="SSF56059">
    <property type="entry name" value="Glutathione synthetase ATP-binding domain-like"/>
    <property type="match status" value="1"/>
</dbReference>
<evidence type="ECO:0000256" key="5">
    <source>
        <dbReference type="ARBA" id="ARBA00022741"/>
    </source>
</evidence>
<evidence type="ECO:0000313" key="14">
    <source>
        <dbReference type="EMBL" id="KTC99635.1"/>
    </source>
</evidence>
<dbReference type="NCBIfam" id="TIGR00877">
    <property type="entry name" value="purD"/>
    <property type="match status" value="1"/>
</dbReference>
<keyword evidence="5 12" id="KW-0547">Nucleotide-binding</keyword>
<evidence type="ECO:0000256" key="2">
    <source>
        <dbReference type="ARBA" id="ARBA00005174"/>
    </source>
</evidence>
<dbReference type="InterPro" id="IPR020560">
    <property type="entry name" value="PRibGlycinamide_synth_C-dom"/>
</dbReference>
<dbReference type="InterPro" id="IPR011054">
    <property type="entry name" value="Rudment_hybrid_motif"/>
</dbReference>
<dbReference type="PROSITE" id="PS50975">
    <property type="entry name" value="ATP_GRASP"/>
    <property type="match status" value="1"/>
</dbReference>
<dbReference type="Gene3D" id="3.90.600.10">
    <property type="entry name" value="Phosphoribosylglycinamide synthetase, C-terminal domain"/>
    <property type="match status" value="1"/>
</dbReference>
<proteinExistence type="inferred from homology"/>
<dbReference type="AlphaFoldDB" id="A0A0W0TV51"/>
<protein>
    <recommendedName>
        <fullName evidence="3 11">Phosphoribosylamine--glycine ligase</fullName>
        <ecNumber evidence="3 11">6.3.4.13</ecNumber>
    </recommendedName>
    <alternativeName>
        <fullName evidence="11">GARS</fullName>
    </alternativeName>
    <alternativeName>
        <fullName evidence="9 11">Glycinamide ribonucleotide synthetase</fullName>
    </alternativeName>
    <alternativeName>
        <fullName evidence="10 11">Phosphoribosylglycinamide synthetase</fullName>
    </alternativeName>
</protein>
<dbReference type="InterPro" id="IPR016185">
    <property type="entry name" value="PreATP-grasp_dom_sf"/>
</dbReference>
<evidence type="ECO:0000256" key="6">
    <source>
        <dbReference type="ARBA" id="ARBA00022755"/>
    </source>
</evidence>
<dbReference type="RefSeq" id="WP_058525701.1">
    <property type="nucleotide sequence ID" value="NZ_CAAAHY010000001.1"/>
</dbReference>
<dbReference type="SUPFAM" id="SSF52440">
    <property type="entry name" value="PreATP-grasp domain"/>
    <property type="match status" value="1"/>
</dbReference>
<dbReference type="HAMAP" id="MF_00138">
    <property type="entry name" value="GARS"/>
    <property type="match status" value="1"/>
</dbReference>
<evidence type="ECO:0000256" key="4">
    <source>
        <dbReference type="ARBA" id="ARBA00022598"/>
    </source>
</evidence>
<comment type="caution">
    <text evidence="14">The sequence shown here is derived from an EMBL/GenBank/DDBJ whole genome shotgun (WGS) entry which is preliminary data.</text>
</comment>
<sequence>MKILVIGSGAREHALVHALHRSPQKPQVYCYGSSLNPGIHRMVVHYACGDVTACETVVAKAREWGIELAIVGPEAPLEKGMADALWQAGIAVIGPKKAAAQIETSKQFARDLMKKYGIAGLPAYCQFKSMQGIEAYLKTLGEGQYVIKANGLMSGKGVKVAGEHVHTLTEALRFCQHMFNEGQTLVIEEKLMGEEFSFMAFADGKTLVPMPLVQDHKRAFAGDTGPNTGGMGSYSAADHGLPFLTATDIDAAWSINQAVYEALQDELQQPYIGFLYGSFMATARGVSVIEFNARLGDPESLNVLSLLESDLVDHCIAMVQGELNAADVRFAPYATVCKYAVPQGYPDAPLKHFPIDCSLIQDAAHFYLGAVHQQGEQLLATGSRTAAYVGIGATLAEAEKQAEAEIARLGGALYHRRDIGTQERIDARIAHMKRLRLS</sequence>
<dbReference type="Pfam" id="PF02844">
    <property type="entry name" value="GARS_N"/>
    <property type="match status" value="1"/>
</dbReference>
<dbReference type="SMART" id="SM01210">
    <property type="entry name" value="GARS_C"/>
    <property type="match status" value="1"/>
</dbReference>
<dbReference type="InterPro" id="IPR013815">
    <property type="entry name" value="ATP_grasp_subdomain_1"/>
</dbReference>
<evidence type="ECO:0000256" key="11">
    <source>
        <dbReference type="HAMAP-Rule" id="MF_00138"/>
    </source>
</evidence>
<evidence type="ECO:0000256" key="7">
    <source>
        <dbReference type="ARBA" id="ARBA00022840"/>
    </source>
</evidence>
<dbReference type="Gene3D" id="3.40.50.20">
    <property type="match status" value="1"/>
</dbReference>
<feature type="domain" description="ATP-grasp" evidence="13">
    <location>
        <begin position="110"/>
        <end position="320"/>
    </location>
</feature>
<evidence type="ECO:0000313" key="15">
    <source>
        <dbReference type="Proteomes" id="UP000054773"/>
    </source>
</evidence>
<evidence type="ECO:0000256" key="1">
    <source>
        <dbReference type="ARBA" id="ARBA00001936"/>
    </source>
</evidence>
<comment type="catalytic activity">
    <reaction evidence="11">
        <text>5-phospho-beta-D-ribosylamine + glycine + ATP = N(1)-(5-phospho-beta-D-ribosyl)glycinamide + ADP + phosphate + H(+)</text>
        <dbReference type="Rhea" id="RHEA:17453"/>
        <dbReference type="ChEBI" id="CHEBI:15378"/>
        <dbReference type="ChEBI" id="CHEBI:30616"/>
        <dbReference type="ChEBI" id="CHEBI:43474"/>
        <dbReference type="ChEBI" id="CHEBI:57305"/>
        <dbReference type="ChEBI" id="CHEBI:58681"/>
        <dbReference type="ChEBI" id="CHEBI:143788"/>
        <dbReference type="ChEBI" id="CHEBI:456216"/>
        <dbReference type="EC" id="6.3.4.13"/>
    </reaction>
</comment>
<accession>A0A0W0TV51</accession>
<dbReference type="Proteomes" id="UP000054773">
    <property type="component" value="Unassembled WGS sequence"/>
</dbReference>
<keyword evidence="15" id="KW-1185">Reference proteome</keyword>
<dbReference type="GO" id="GO:0009113">
    <property type="term" value="P:purine nucleobase biosynthetic process"/>
    <property type="evidence" value="ECO:0007669"/>
    <property type="project" value="InterPro"/>
</dbReference>
<evidence type="ECO:0000256" key="9">
    <source>
        <dbReference type="ARBA" id="ARBA00042242"/>
    </source>
</evidence>
<dbReference type="Pfam" id="PF02843">
    <property type="entry name" value="GARS_C"/>
    <property type="match status" value="1"/>
</dbReference>
<dbReference type="InterPro" id="IPR037123">
    <property type="entry name" value="PRibGlycinamide_synth_C_sf"/>
</dbReference>
<dbReference type="GO" id="GO:0005524">
    <property type="term" value="F:ATP binding"/>
    <property type="evidence" value="ECO:0007669"/>
    <property type="project" value="UniProtKB-UniRule"/>
</dbReference>
<organism evidence="14 15">
    <name type="scientific">Legionella erythra</name>
    <dbReference type="NCBI Taxonomy" id="448"/>
    <lineage>
        <taxon>Bacteria</taxon>
        <taxon>Pseudomonadati</taxon>
        <taxon>Pseudomonadota</taxon>
        <taxon>Gammaproteobacteria</taxon>
        <taxon>Legionellales</taxon>
        <taxon>Legionellaceae</taxon>
        <taxon>Legionella</taxon>
    </lineage>
</organism>
<dbReference type="SUPFAM" id="SSF51246">
    <property type="entry name" value="Rudiment single hybrid motif"/>
    <property type="match status" value="1"/>
</dbReference>
<comment type="cofactor">
    <cofactor evidence="1">
        <name>Mn(2+)</name>
        <dbReference type="ChEBI" id="CHEBI:29035"/>
    </cofactor>
</comment>
<dbReference type="Pfam" id="PF01071">
    <property type="entry name" value="GARS_A"/>
    <property type="match status" value="1"/>
</dbReference>
<dbReference type="GO" id="GO:0004637">
    <property type="term" value="F:phosphoribosylamine-glycine ligase activity"/>
    <property type="evidence" value="ECO:0007669"/>
    <property type="project" value="UniProtKB-UniRule"/>
</dbReference>
<reference evidence="14 15" key="1">
    <citation type="submission" date="2015-11" db="EMBL/GenBank/DDBJ databases">
        <title>Genomic analysis of 38 Legionella species identifies large and diverse effector repertoires.</title>
        <authorList>
            <person name="Burstein D."/>
            <person name="Amaro F."/>
            <person name="Zusman T."/>
            <person name="Lifshitz Z."/>
            <person name="Cohen O."/>
            <person name="Gilbert J.A."/>
            <person name="Pupko T."/>
            <person name="Shuman H.A."/>
            <person name="Segal G."/>
        </authorList>
    </citation>
    <scope>NUCLEOTIDE SEQUENCE [LARGE SCALE GENOMIC DNA]</scope>
    <source>
        <strain evidence="14 15">SE-32A-C8</strain>
    </source>
</reference>
<dbReference type="EC" id="6.3.4.13" evidence="3 11"/>
<gene>
    <name evidence="11 14" type="primary">purD</name>
    <name evidence="14" type="ORF">Lery_0536</name>
</gene>
<dbReference type="STRING" id="448.Lery_0536"/>
<name>A0A0W0TV51_LEGER</name>
<dbReference type="PATRIC" id="fig|448.7.peg.556"/>
<dbReference type="SMART" id="SM01209">
    <property type="entry name" value="GARS_A"/>
    <property type="match status" value="1"/>
</dbReference>
<dbReference type="InterPro" id="IPR011761">
    <property type="entry name" value="ATP-grasp"/>
</dbReference>
<comment type="similarity">
    <text evidence="8 11">Belongs to the GARS family.</text>
</comment>
<dbReference type="PANTHER" id="PTHR43472:SF1">
    <property type="entry name" value="PHOSPHORIBOSYLAMINE--GLYCINE LIGASE, CHLOROPLASTIC"/>
    <property type="match status" value="1"/>
</dbReference>
<keyword evidence="7 12" id="KW-0067">ATP-binding</keyword>
<evidence type="ECO:0000256" key="8">
    <source>
        <dbReference type="ARBA" id="ARBA00038345"/>
    </source>
</evidence>
<dbReference type="GO" id="GO:0046872">
    <property type="term" value="F:metal ion binding"/>
    <property type="evidence" value="ECO:0007669"/>
    <property type="project" value="InterPro"/>
</dbReference>
<dbReference type="EMBL" id="LNYA01000003">
    <property type="protein sequence ID" value="KTC99635.1"/>
    <property type="molecule type" value="Genomic_DNA"/>
</dbReference>
<dbReference type="Gene3D" id="3.30.470.20">
    <property type="entry name" value="ATP-grasp fold, B domain"/>
    <property type="match status" value="1"/>
</dbReference>
<dbReference type="Gene3D" id="3.30.1490.20">
    <property type="entry name" value="ATP-grasp fold, A domain"/>
    <property type="match status" value="1"/>
</dbReference>
<dbReference type="GO" id="GO:0006189">
    <property type="term" value="P:'de novo' IMP biosynthetic process"/>
    <property type="evidence" value="ECO:0007669"/>
    <property type="project" value="UniProtKB-UniRule"/>
</dbReference>
<dbReference type="InterPro" id="IPR020561">
    <property type="entry name" value="PRibGlycinamid_synth_ATP-grasp"/>
</dbReference>
<evidence type="ECO:0000256" key="3">
    <source>
        <dbReference type="ARBA" id="ARBA00013255"/>
    </source>
</evidence>
<keyword evidence="4 11" id="KW-0436">Ligase</keyword>
<evidence type="ECO:0000256" key="10">
    <source>
        <dbReference type="ARBA" id="ARBA00042864"/>
    </source>
</evidence>
<dbReference type="InterPro" id="IPR000115">
    <property type="entry name" value="PRibGlycinamide_synth"/>
</dbReference>
<dbReference type="UniPathway" id="UPA00074">
    <property type="reaction ID" value="UER00125"/>
</dbReference>
<dbReference type="InterPro" id="IPR020562">
    <property type="entry name" value="PRibGlycinamide_synth_N"/>
</dbReference>
<evidence type="ECO:0000259" key="13">
    <source>
        <dbReference type="PROSITE" id="PS50975"/>
    </source>
</evidence>
<evidence type="ECO:0000256" key="12">
    <source>
        <dbReference type="PROSITE-ProRule" id="PRU00409"/>
    </source>
</evidence>